<evidence type="ECO:0000313" key="2">
    <source>
        <dbReference type="Proteomes" id="UP000288215"/>
    </source>
</evidence>
<accession>A0A3S3RMI1</accession>
<dbReference type="EMBL" id="RXGA01000003">
    <property type="protein sequence ID" value="RWX73156.1"/>
    <property type="molecule type" value="Genomic_DNA"/>
</dbReference>
<reference evidence="1 2" key="1">
    <citation type="submission" date="2018-12" db="EMBL/GenBank/DDBJ databases">
        <title>The complete genome of the methanogenic archaea of the candidate phylum Verstraetearchaeota, obtained from the metagenome of underground thermal water.</title>
        <authorList>
            <person name="Kadnikov V.V."/>
            <person name="Mardanov A.V."/>
            <person name="Beletsky A.V."/>
            <person name="Karnachuk O.V."/>
            <person name="Ravin N.V."/>
        </authorList>
    </citation>
    <scope>NUCLEOTIDE SEQUENCE [LARGE SCALE GENOMIC DNA]</scope>
    <source>
        <strain evidence="1">Ch88</strain>
    </source>
</reference>
<comment type="caution">
    <text evidence="1">The sequence shown here is derived from an EMBL/GenBank/DDBJ whole genome shotgun (WGS) entry which is preliminary data.</text>
</comment>
<protein>
    <submittedName>
        <fullName evidence="1">Uncharacterized protein</fullName>
    </submittedName>
</protein>
<dbReference type="AlphaFoldDB" id="A0A3S3RMI1"/>
<evidence type="ECO:0000313" key="1">
    <source>
        <dbReference type="EMBL" id="RWX73156.1"/>
    </source>
</evidence>
<gene>
    <name evidence="1" type="ORF">Metus_1130</name>
</gene>
<organism evidence="1 2">
    <name type="scientific">Methanosuratincola subterraneus</name>
    <dbReference type="NCBI Taxonomy" id="2593994"/>
    <lineage>
        <taxon>Archaea</taxon>
        <taxon>Thermoproteota</taxon>
        <taxon>Methanosuratincolia</taxon>
        <taxon>Candidatus Methanomethylicales</taxon>
        <taxon>Candidatus Methanomethylicaceae</taxon>
        <taxon>Candidatus Methanosuratincola (ex Vanwonterghem et al. 2016)</taxon>
    </lineage>
</organism>
<sequence length="264" mass="30843">MPTIIALIHTRFRKGAESTAAWLAGNSYESLFLALPTDLEKFLKTYMDGELSGEDLWRSYSYLTGVQMPFINALRYTIDPIITVLPKLRHKMPEPELYCYQDTESCIEATKLTERVVLLESKGRMGGRIDVGAWRALLRDELDFEVFESRRSFENIAENAVSHSRNVVLSQRMGRSFRSYMEARRFDVEVIYLKHYWRSPLESLRAMVRIQGVDNVSDDVIVRYIQGQLKYLEYILYSKDLDAAHEKWTMETHPNLQKLTHDRT</sequence>
<name>A0A3S3RMI1_METS7</name>
<proteinExistence type="predicted"/>
<dbReference type="Proteomes" id="UP000288215">
    <property type="component" value="Unassembled WGS sequence"/>
</dbReference>